<protein>
    <submittedName>
        <fullName evidence="3">Uncharacterized protein</fullName>
    </submittedName>
</protein>
<name>A0ABY4J861_9BACT</name>
<feature type="signal peptide" evidence="2">
    <location>
        <begin position="1"/>
        <end position="22"/>
    </location>
</feature>
<evidence type="ECO:0000313" key="4">
    <source>
        <dbReference type="Proteomes" id="UP000829647"/>
    </source>
</evidence>
<dbReference type="RefSeq" id="WP_247975162.1">
    <property type="nucleotide sequence ID" value="NZ_CP095848.1"/>
</dbReference>
<evidence type="ECO:0000313" key="3">
    <source>
        <dbReference type="EMBL" id="UPL48810.1"/>
    </source>
</evidence>
<feature type="chain" id="PRO_5046210695" evidence="2">
    <location>
        <begin position="23"/>
        <end position="387"/>
    </location>
</feature>
<accession>A0ABY4J861</accession>
<reference evidence="3 4" key="1">
    <citation type="submission" date="2022-04" db="EMBL/GenBank/DDBJ databases">
        <title>Hymenobacter sp. isolated from the air.</title>
        <authorList>
            <person name="Won M."/>
            <person name="Lee C.-M."/>
            <person name="Woen H.-Y."/>
            <person name="Kwon S.-W."/>
        </authorList>
    </citation>
    <scope>NUCLEOTIDE SEQUENCE [LARGE SCALE GENOMIC DNA]</scope>
    <source>
        <strain evidence="4">5516 S-25</strain>
    </source>
</reference>
<sequence>MSGALKLLGAAWLLLFSSAAYAQQPTSRIVVISPLVGETIDRKEKAMYGLFPYYSADSFVEAHFEENVAPDSTISLFTRLRDGRTLIRYFSRAEVAAVQQSIESREQELGRTPSGSANATTPGSAGPSEVVGKSYSVELRSGTSFIGVLVASRPTELEFTTAELGKVVIQRNNIRQIVELSATQVQRGYESVGNGTRLFFAPTARNLRRGEGYVQNIDIFLLGANYGVTDHFSVGLLVPIIPGFGAGLLAITPKVSIPVSEKFHLGAGVLYARAFGLFSSGGGGAGVGYGVATVGSADNNATLGLGYGFADADEGAPVVMLGGTTRISRRFSLLNETYIFGEDFVGLIGARVAASRVSGSLGFLYGVNGGRIYPAYAEVAYRFGRVK</sequence>
<evidence type="ECO:0000256" key="2">
    <source>
        <dbReference type="SAM" id="SignalP"/>
    </source>
</evidence>
<keyword evidence="2" id="KW-0732">Signal</keyword>
<dbReference type="EMBL" id="CP095848">
    <property type="protein sequence ID" value="UPL48810.1"/>
    <property type="molecule type" value="Genomic_DNA"/>
</dbReference>
<gene>
    <name evidence="3" type="ORF">MWH26_16685</name>
</gene>
<feature type="region of interest" description="Disordered" evidence="1">
    <location>
        <begin position="104"/>
        <end position="129"/>
    </location>
</feature>
<keyword evidence="4" id="KW-1185">Reference proteome</keyword>
<feature type="compositionally biased region" description="Polar residues" evidence="1">
    <location>
        <begin position="113"/>
        <end position="123"/>
    </location>
</feature>
<organism evidence="3 4">
    <name type="scientific">Hymenobacter sublimis</name>
    <dbReference type="NCBI Taxonomy" id="2933777"/>
    <lineage>
        <taxon>Bacteria</taxon>
        <taxon>Pseudomonadati</taxon>
        <taxon>Bacteroidota</taxon>
        <taxon>Cytophagia</taxon>
        <taxon>Cytophagales</taxon>
        <taxon>Hymenobacteraceae</taxon>
        <taxon>Hymenobacter</taxon>
    </lineage>
</organism>
<proteinExistence type="predicted"/>
<dbReference type="Proteomes" id="UP000829647">
    <property type="component" value="Chromosome"/>
</dbReference>
<evidence type="ECO:0000256" key="1">
    <source>
        <dbReference type="SAM" id="MobiDB-lite"/>
    </source>
</evidence>